<gene>
    <name evidence="2" type="ORF">METZ01_LOCUS83885</name>
</gene>
<dbReference type="GO" id="GO:0120147">
    <property type="term" value="F:formylglycine-generating oxidase activity"/>
    <property type="evidence" value="ECO:0007669"/>
    <property type="project" value="TreeGrafter"/>
</dbReference>
<dbReference type="Gene3D" id="3.90.1580.10">
    <property type="entry name" value="paralog of FGE (formylglycine-generating enzyme)"/>
    <property type="match status" value="1"/>
</dbReference>
<dbReference type="AlphaFoldDB" id="A0A381UTG1"/>
<dbReference type="SUPFAM" id="SSF56436">
    <property type="entry name" value="C-type lectin-like"/>
    <property type="match status" value="1"/>
</dbReference>
<feature type="domain" description="Sulfatase-modifying factor enzyme-like" evidence="1">
    <location>
        <begin position="29"/>
        <end position="227"/>
    </location>
</feature>
<dbReference type="InterPro" id="IPR005532">
    <property type="entry name" value="SUMF_dom"/>
</dbReference>
<evidence type="ECO:0000313" key="2">
    <source>
        <dbReference type="EMBL" id="SVA31031.1"/>
    </source>
</evidence>
<dbReference type="PANTHER" id="PTHR23150:SF19">
    <property type="entry name" value="FORMYLGLYCINE-GENERATING ENZYME"/>
    <property type="match status" value="1"/>
</dbReference>
<protein>
    <recommendedName>
        <fullName evidence="1">Sulfatase-modifying factor enzyme-like domain-containing protein</fullName>
    </recommendedName>
</protein>
<reference evidence="2" key="1">
    <citation type="submission" date="2018-05" db="EMBL/GenBank/DDBJ databases">
        <authorList>
            <person name="Lanie J.A."/>
            <person name="Ng W.-L."/>
            <person name="Kazmierczak K.M."/>
            <person name="Andrzejewski T.M."/>
            <person name="Davidsen T.M."/>
            <person name="Wayne K.J."/>
            <person name="Tettelin H."/>
            <person name="Glass J.I."/>
            <person name="Rusch D."/>
            <person name="Podicherti R."/>
            <person name="Tsui H.-C.T."/>
            <person name="Winkler M.E."/>
        </authorList>
    </citation>
    <scope>NUCLEOTIDE SEQUENCE</scope>
</reference>
<dbReference type="EMBL" id="UINC01007031">
    <property type="protein sequence ID" value="SVA31031.1"/>
    <property type="molecule type" value="Genomic_DNA"/>
</dbReference>
<name>A0A381UTG1_9ZZZZ</name>
<proteinExistence type="predicted"/>
<accession>A0A381UTG1</accession>
<evidence type="ECO:0000259" key="1">
    <source>
        <dbReference type="Pfam" id="PF03781"/>
    </source>
</evidence>
<dbReference type="InterPro" id="IPR016187">
    <property type="entry name" value="CTDL_fold"/>
</dbReference>
<dbReference type="InterPro" id="IPR042095">
    <property type="entry name" value="SUMF_sf"/>
</dbReference>
<dbReference type="PANTHER" id="PTHR23150">
    <property type="entry name" value="SULFATASE MODIFYING FACTOR 1, 2"/>
    <property type="match status" value="1"/>
</dbReference>
<sequence>MSKEKILINPTKYIYRSEHLTMEGTCSVDHGPREVEIKQIWVDKYPVTNNDYYQFIEKTGYKPAENKTFLKNWKDNSLQSLPDNKPVVWVSQKDAVAYAEWVRGRLPTDEEWQYIAAGPSYNTWPWGEIFVPDFCNQDSDDLKPVNSHKNGKSWCGCEDLSGNSWEWTSDIYDDGEHKFALLRGGSFYYAHEHWHVAGGARKTNFHWKLQILNDDLNRASTLGFRCVYENI</sequence>
<organism evidence="2">
    <name type="scientific">marine metagenome</name>
    <dbReference type="NCBI Taxonomy" id="408172"/>
    <lineage>
        <taxon>unclassified sequences</taxon>
        <taxon>metagenomes</taxon>
        <taxon>ecological metagenomes</taxon>
    </lineage>
</organism>
<dbReference type="Pfam" id="PF03781">
    <property type="entry name" value="FGE-sulfatase"/>
    <property type="match status" value="1"/>
</dbReference>
<dbReference type="InterPro" id="IPR051043">
    <property type="entry name" value="Sulfatase_Mod_Factor_Kinase"/>
</dbReference>